<name>A0A5C6M6I0_9PLAN</name>
<dbReference type="Proteomes" id="UP000321083">
    <property type="component" value="Unassembled WGS sequence"/>
</dbReference>
<reference evidence="1 2" key="1">
    <citation type="submission" date="2019-08" db="EMBL/GenBank/DDBJ databases">
        <title>100 year-old enigma solved: identification of Planctomyces bekefii, the type genus and species of the phylum Planctomycetes.</title>
        <authorList>
            <person name="Svetlana D.N."/>
            <person name="Overmann J."/>
        </authorList>
    </citation>
    <scope>NUCLEOTIDE SEQUENCE [LARGE SCALE GENOMIC DNA]</scope>
    <source>
        <strain evidence="1">Phe10_nw2017</strain>
    </source>
</reference>
<reference evidence="1 2" key="2">
    <citation type="submission" date="2019-08" db="EMBL/GenBank/DDBJ databases">
        <authorList>
            <person name="Henke P."/>
        </authorList>
    </citation>
    <scope>NUCLEOTIDE SEQUENCE [LARGE SCALE GENOMIC DNA]</scope>
    <source>
        <strain evidence="1">Phe10_nw2017</strain>
    </source>
</reference>
<accession>A0A5C6M6I0</accession>
<organism evidence="1 2">
    <name type="scientific">Planctomyces bekefii</name>
    <dbReference type="NCBI Taxonomy" id="1653850"/>
    <lineage>
        <taxon>Bacteria</taxon>
        <taxon>Pseudomonadati</taxon>
        <taxon>Planctomycetota</taxon>
        <taxon>Planctomycetia</taxon>
        <taxon>Planctomycetales</taxon>
        <taxon>Planctomycetaceae</taxon>
        <taxon>Planctomyces</taxon>
    </lineage>
</organism>
<evidence type="ECO:0000313" key="1">
    <source>
        <dbReference type="EMBL" id="TWW08641.1"/>
    </source>
</evidence>
<dbReference type="EMBL" id="SRHE01000570">
    <property type="protein sequence ID" value="TWW08641.1"/>
    <property type="molecule type" value="Genomic_DNA"/>
</dbReference>
<sequence>MAKMYEVLQMLCPNVEWYVKGQEFDDIDWLGAKAPITKSQYQAGFAKVDELKAQQEIAKTEAKVAAQAKLAALGLTVEDLTALGL</sequence>
<comment type="caution">
    <text evidence="1">The sequence shown here is derived from an EMBL/GenBank/DDBJ whole genome shotgun (WGS) entry which is preliminary data.</text>
</comment>
<evidence type="ECO:0000313" key="2">
    <source>
        <dbReference type="Proteomes" id="UP000321083"/>
    </source>
</evidence>
<keyword evidence="2" id="KW-1185">Reference proteome</keyword>
<dbReference type="AlphaFoldDB" id="A0A5C6M6I0"/>
<protein>
    <submittedName>
        <fullName evidence="1">Uncharacterized protein</fullName>
    </submittedName>
</protein>
<gene>
    <name evidence="1" type="ORF">E3A20_22310</name>
</gene>
<proteinExistence type="predicted"/>